<dbReference type="PANTHER" id="PTHR11575:SF24">
    <property type="entry name" value="5'-NUCLEOTIDASE"/>
    <property type="match status" value="1"/>
</dbReference>
<comment type="similarity">
    <text evidence="1">Belongs to the 5'-nucleotidase family.</text>
</comment>
<name>K6Z6P2_9ALTE</name>
<dbReference type="PANTHER" id="PTHR11575">
    <property type="entry name" value="5'-NUCLEOTIDASE-RELATED"/>
    <property type="match status" value="1"/>
</dbReference>
<dbReference type="PRINTS" id="PR01607">
    <property type="entry name" value="APYRASEFAMLY"/>
</dbReference>
<evidence type="ECO:0000259" key="2">
    <source>
        <dbReference type="Pfam" id="PF02872"/>
    </source>
</evidence>
<proteinExistence type="inferred from homology"/>
<dbReference type="Gene3D" id="3.60.21.10">
    <property type="match status" value="1"/>
</dbReference>
<comment type="caution">
    <text evidence="3">The sequence shown here is derived from an EMBL/GenBank/DDBJ whole genome shotgun (WGS) entry which is preliminary data.</text>
</comment>
<gene>
    <name evidence="3" type="ORF">GMES_3786</name>
</gene>
<dbReference type="InterPro" id="IPR029052">
    <property type="entry name" value="Metallo-depent_PP-like"/>
</dbReference>
<dbReference type="GO" id="GO:0009166">
    <property type="term" value="P:nucleotide catabolic process"/>
    <property type="evidence" value="ECO:0007669"/>
    <property type="project" value="InterPro"/>
</dbReference>
<dbReference type="InterPro" id="IPR008334">
    <property type="entry name" value="5'-Nucleotdase_C"/>
</dbReference>
<dbReference type="OrthoDB" id="9803927at2"/>
<evidence type="ECO:0000313" key="3">
    <source>
        <dbReference type="EMBL" id="GAC26062.1"/>
    </source>
</evidence>
<feature type="domain" description="5'-Nucleotidase C-terminal" evidence="2">
    <location>
        <begin position="295"/>
        <end position="449"/>
    </location>
</feature>
<dbReference type="Gene3D" id="3.90.780.10">
    <property type="entry name" value="5'-Nucleotidase, C-terminal domain"/>
    <property type="match status" value="1"/>
</dbReference>
<dbReference type="InterPro" id="IPR036907">
    <property type="entry name" value="5'-Nucleotdase_C_sf"/>
</dbReference>
<dbReference type="GO" id="GO:0000166">
    <property type="term" value="F:nucleotide binding"/>
    <property type="evidence" value="ECO:0007669"/>
    <property type="project" value="UniProtKB-KW"/>
</dbReference>
<dbReference type="EMBL" id="BAEP01000075">
    <property type="protein sequence ID" value="GAC26062.1"/>
    <property type="molecule type" value="Genomic_DNA"/>
</dbReference>
<keyword evidence="1" id="KW-0378">Hydrolase</keyword>
<dbReference type="GO" id="GO:0016787">
    <property type="term" value="F:hydrolase activity"/>
    <property type="evidence" value="ECO:0007669"/>
    <property type="project" value="UniProtKB-KW"/>
</dbReference>
<dbReference type="Pfam" id="PF02872">
    <property type="entry name" value="5_nucleotid_C"/>
    <property type="match status" value="1"/>
</dbReference>
<dbReference type="AlphaFoldDB" id="K6Z6P2"/>
<dbReference type="InterPro" id="IPR006179">
    <property type="entry name" value="5_nucleotidase/apyrase"/>
</dbReference>
<dbReference type="eggNOG" id="COG0737">
    <property type="taxonomic scope" value="Bacteria"/>
</dbReference>
<evidence type="ECO:0000256" key="1">
    <source>
        <dbReference type="RuleBase" id="RU362119"/>
    </source>
</evidence>
<dbReference type="SUPFAM" id="SSF55816">
    <property type="entry name" value="5'-nucleotidase (syn. UDP-sugar hydrolase), C-terminal domain"/>
    <property type="match status" value="1"/>
</dbReference>
<protein>
    <submittedName>
        <fullName evidence="3">5'-nucleotidase-like protein</fullName>
    </submittedName>
</protein>
<reference evidence="3 4" key="1">
    <citation type="journal article" date="2017" name="Antonie Van Leeuwenhoek">
        <title>Rhizobium rhizosphaerae sp. nov., a novel species isolated from rice rhizosphere.</title>
        <authorList>
            <person name="Zhao J.J."/>
            <person name="Zhang J."/>
            <person name="Zhang R.J."/>
            <person name="Zhang C.W."/>
            <person name="Yin H.Q."/>
            <person name="Zhang X.X."/>
        </authorList>
    </citation>
    <scope>NUCLEOTIDE SEQUENCE [LARGE SCALE GENOMIC DNA]</scope>
    <source>
        <strain evidence="3 4">KMM 241</strain>
    </source>
</reference>
<keyword evidence="1" id="KW-0547">Nucleotide-binding</keyword>
<organism evidence="3 4">
    <name type="scientific">Paraglaciecola mesophila KMM 241</name>
    <dbReference type="NCBI Taxonomy" id="1128912"/>
    <lineage>
        <taxon>Bacteria</taxon>
        <taxon>Pseudomonadati</taxon>
        <taxon>Pseudomonadota</taxon>
        <taxon>Gammaproteobacteria</taxon>
        <taxon>Alteromonadales</taxon>
        <taxon>Alteromonadaceae</taxon>
        <taxon>Paraglaciecola</taxon>
    </lineage>
</organism>
<accession>K6Z6P2</accession>
<dbReference type="SUPFAM" id="SSF56300">
    <property type="entry name" value="Metallo-dependent phosphatases"/>
    <property type="match status" value="1"/>
</dbReference>
<dbReference type="Proteomes" id="UP000006263">
    <property type="component" value="Unassembled WGS sequence"/>
</dbReference>
<evidence type="ECO:0000313" key="4">
    <source>
        <dbReference type="Proteomes" id="UP000006263"/>
    </source>
</evidence>
<sequence>MLTCFSFKVTADELESENVTIIYASDMPVVGLKNVGGYPELSSALQLYRNRRDTSTFFLFGGNSLAPSPLSSLDRGTHIIDILNSLEPDVMSVTKREFSYFEDELSLRSYEAAFPLISSNVYDKRSKANVDGLLDYVIVEQKGLKLGVISVLDDSAITDYLLKQIVIRDPQQIITETSRTLREKGADIIILMYSYSFPFIDQLLNKRVIDISVTTTPESTILPDEVLPQHPHAVVLNYLNHLAEINLKVHIGKQPKLEMSWVDKSLSEFTKEPIVAGQVKGYTSRLNRLLDQPIANVTRAFQTKRVSVRTEENAFANAVADSLKSFANADMALLNGGIIRGNRSYTKGQQLTRREIAEELPFRSKLAVLTVTGLQLRGAIENGLSEIETVRGRFPQISGIEVKYDSSQKAGERVVSITLDGKAIVPTRAYKLATTDYMAQGGDGYQVLSACPQITLGYMEPPMVVDVFMESMRNNKELGPKLDARLVDIHE</sequence>